<sequence length="188" mass="20604">MTRSLAFVDRLITLIFGLALLALGTFFIAINFGERHALDAQDWMKLDTWPAAYDWEYLPASLLAGGILATLIGLWLIVANLKRRRVARMNSSNNSPLGTITVNVANVADAMAESLEQLPKVNRASAKVVTDRKVKTLELTVTADPTVDVISLKRAIAQQEAAFRSAVRDMNLASSYRIHLGPVERGAL</sequence>
<accession>A0A1L7CDT2</accession>
<name>A0A1L7CDT2_9CORY</name>
<organism evidence="2 3">
    <name type="scientific">Corynebacterium aquilae DSM 44791</name>
    <dbReference type="NCBI Taxonomy" id="1431546"/>
    <lineage>
        <taxon>Bacteria</taxon>
        <taxon>Bacillati</taxon>
        <taxon>Actinomycetota</taxon>
        <taxon>Actinomycetes</taxon>
        <taxon>Mycobacteriales</taxon>
        <taxon>Corynebacteriaceae</taxon>
        <taxon>Corynebacterium</taxon>
    </lineage>
</organism>
<feature type="transmembrane region" description="Helical" evidence="1">
    <location>
        <begin position="12"/>
        <end position="33"/>
    </location>
</feature>
<evidence type="ECO:0000313" key="3">
    <source>
        <dbReference type="Proteomes" id="UP000185478"/>
    </source>
</evidence>
<dbReference type="AlphaFoldDB" id="A0A1L7CDT2"/>
<evidence type="ECO:0000256" key="1">
    <source>
        <dbReference type="SAM" id="Phobius"/>
    </source>
</evidence>
<gene>
    <name evidence="2" type="ORF">CAQU_01715</name>
</gene>
<feature type="transmembrane region" description="Helical" evidence="1">
    <location>
        <begin position="57"/>
        <end position="79"/>
    </location>
</feature>
<dbReference type="RefSeq" id="WP_075724667.1">
    <property type="nucleotide sequence ID" value="NZ_CP009245.1"/>
</dbReference>
<dbReference type="KEGG" id="caqu:CAQU_01715"/>
<reference evidence="2 3" key="1">
    <citation type="submission" date="2014-08" db="EMBL/GenBank/DDBJ databases">
        <title>Complete genome sequence of Corynebacterium aquilae S-613T(T) (=DSM 44791(T)), isolated from the choana of a healthy golden eagle.</title>
        <authorList>
            <person name="Ruckert C."/>
            <person name="Albersmeier A."/>
            <person name="Winkler A."/>
            <person name="Kalinowski J."/>
        </authorList>
    </citation>
    <scope>NUCLEOTIDE SEQUENCE [LARGE SCALE GENOMIC DNA]</scope>
    <source>
        <strain evidence="2 3">S-613</strain>
    </source>
</reference>
<evidence type="ECO:0000313" key="2">
    <source>
        <dbReference type="EMBL" id="APT83999.1"/>
    </source>
</evidence>
<keyword evidence="1" id="KW-0472">Membrane</keyword>
<dbReference type="Proteomes" id="UP000185478">
    <property type="component" value="Chromosome"/>
</dbReference>
<keyword evidence="3" id="KW-1185">Reference proteome</keyword>
<proteinExistence type="predicted"/>
<dbReference type="EMBL" id="CP009245">
    <property type="protein sequence ID" value="APT83999.1"/>
    <property type="molecule type" value="Genomic_DNA"/>
</dbReference>
<keyword evidence="1" id="KW-0812">Transmembrane</keyword>
<protein>
    <recommendedName>
        <fullName evidence="4">Alkaline shock response membrane anchor protein AmaP</fullName>
    </recommendedName>
</protein>
<dbReference type="STRING" id="1431546.CAQU_01715"/>
<evidence type="ECO:0008006" key="4">
    <source>
        <dbReference type="Google" id="ProtNLM"/>
    </source>
</evidence>
<keyword evidence="1" id="KW-1133">Transmembrane helix</keyword>
<dbReference type="OrthoDB" id="4427298at2"/>